<dbReference type="EMBL" id="BRYB01002057">
    <property type="protein sequence ID" value="GMI38931.1"/>
    <property type="molecule type" value="Genomic_DNA"/>
</dbReference>
<proteinExistence type="predicted"/>
<comment type="caution">
    <text evidence="1">The sequence shown here is derived from an EMBL/GenBank/DDBJ whole genome shotgun (WGS) entry which is preliminary data.</text>
</comment>
<reference evidence="1 2" key="1">
    <citation type="journal article" date="2023" name="Commun. Biol.">
        <title>Genome analysis of Parmales, the sister group of diatoms, reveals the evolutionary specialization of diatoms from phago-mixotrophs to photoautotrophs.</title>
        <authorList>
            <person name="Ban H."/>
            <person name="Sato S."/>
            <person name="Yoshikawa S."/>
            <person name="Yamada K."/>
            <person name="Nakamura Y."/>
            <person name="Ichinomiya M."/>
            <person name="Sato N."/>
            <person name="Blanc-Mathieu R."/>
            <person name="Endo H."/>
            <person name="Kuwata A."/>
            <person name="Ogata H."/>
        </authorList>
    </citation>
    <scope>NUCLEOTIDE SEQUENCE [LARGE SCALE GENOMIC DNA]</scope>
</reference>
<organism evidence="1 2">
    <name type="scientific">Tetraparma gracilis</name>
    <dbReference type="NCBI Taxonomy" id="2962635"/>
    <lineage>
        <taxon>Eukaryota</taxon>
        <taxon>Sar</taxon>
        <taxon>Stramenopiles</taxon>
        <taxon>Ochrophyta</taxon>
        <taxon>Bolidophyceae</taxon>
        <taxon>Parmales</taxon>
        <taxon>Triparmaceae</taxon>
        <taxon>Tetraparma</taxon>
    </lineage>
</organism>
<dbReference type="Proteomes" id="UP001165060">
    <property type="component" value="Unassembled WGS sequence"/>
</dbReference>
<evidence type="ECO:0000313" key="1">
    <source>
        <dbReference type="EMBL" id="GMI38931.1"/>
    </source>
</evidence>
<protein>
    <submittedName>
        <fullName evidence="1">Uncharacterized protein</fullName>
    </submittedName>
</protein>
<accession>A0ABQ6N3V3</accession>
<sequence length="185" mass="20081">MIKPSVIGRDADLHLMPTKEQLDAAILTPPQQQALIQEQLGDFAASNLDGPHGQSLQHLIAVNNGGAQCSKFNFGPHPIPSSLNATLNASMDDVQASFIGWRPYRVAAYASLVGHVGGSRKSAHRYSLAHLTENDKGLVKTLQRTRHWTPDEALWVSCGLEAKRVFVAGSRKMGILKSAITKHGR</sequence>
<keyword evidence="2" id="KW-1185">Reference proteome</keyword>
<evidence type="ECO:0000313" key="2">
    <source>
        <dbReference type="Proteomes" id="UP001165060"/>
    </source>
</evidence>
<name>A0ABQ6N3V3_9STRA</name>
<gene>
    <name evidence="1" type="ORF">TeGR_g3952</name>
</gene>